<comment type="caution">
    <text evidence="8">The sequence shown here is derived from an EMBL/GenBank/DDBJ whole genome shotgun (WGS) entry which is preliminary data.</text>
</comment>
<sequence length="382" mass="41809">MASVSARPRADGTVAYRVQFRLARGGPPTTETFDTAREAGAFAKLVDTIGGAAARAKRLALAEGGPTTPLLSEVLEDYIAAAPDITAGTAAEYRRVLARSGLEERLGAFPVSMIDRVDVEQWVQARRTKVSAKTKRPIAPKTIRNEHGLLSSLLQHAVDRGWATTNPCEKVRLPSAEHHELQIPTTEELGRIVAAISPLYRPLVLLLAATGMRWGEATALTWRDVDAAGARIRVRQAWKHADSGGRELGAPKTRTAYRTIETTPGIIAALGARGKPEQLVFRNRHGRQVQHHTFHQYHWTSACTAAKLDPRPRVHDLRHYAASHMLAAGADLFEVSRALGHRSIKTTTDVYGHLVPTKTRPTVTHSRDLEHLMKPPRGSQAA</sequence>
<protein>
    <recommendedName>
        <fullName evidence="10">Site-specific integrase</fullName>
    </recommendedName>
</protein>
<name>A0A3R8QMM3_9MICO</name>
<dbReference type="GO" id="GO:0003677">
    <property type="term" value="F:DNA binding"/>
    <property type="evidence" value="ECO:0007669"/>
    <property type="project" value="UniProtKB-UniRule"/>
</dbReference>
<evidence type="ECO:0000256" key="3">
    <source>
        <dbReference type="ARBA" id="ARBA00023172"/>
    </source>
</evidence>
<proteinExistence type="inferred from homology"/>
<dbReference type="Gene3D" id="1.10.443.10">
    <property type="entry name" value="Intergrase catalytic core"/>
    <property type="match status" value="1"/>
</dbReference>
<keyword evidence="9" id="KW-1185">Reference proteome</keyword>
<evidence type="ECO:0000256" key="2">
    <source>
        <dbReference type="ARBA" id="ARBA00023125"/>
    </source>
</evidence>
<keyword evidence="3" id="KW-0233">DNA recombination</keyword>
<dbReference type="InterPro" id="IPR044068">
    <property type="entry name" value="CB"/>
</dbReference>
<dbReference type="SUPFAM" id="SSF56349">
    <property type="entry name" value="DNA breaking-rejoining enzymes"/>
    <property type="match status" value="1"/>
</dbReference>
<dbReference type="PANTHER" id="PTHR30349:SF64">
    <property type="entry name" value="PROPHAGE INTEGRASE INTD-RELATED"/>
    <property type="match status" value="1"/>
</dbReference>
<dbReference type="RefSeq" id="WP_126987664.1">
    <property type="nucleotide sequence ID" value="NZ_ML133856.1"/>
</dbReference>
<evidence type="ECO:0000259" key="6">
    <source>
        <dbReference type="PROSITE" id="PS51898"/>
    </source>
</evidence>
<organism evidence="8 9">
    <name type="scientific">Brachybacterium paraconglomeratum</name>
    <dbReference type="NCBI Taxonomy" id="173362"/>
    <lineage>
        <taxon>Bacteria</taxon>
        <taxon>Bacillati</taxon>
        <taxon>Actinomycetota</taxon>
        <taxon>Actinomycetes</taxon>
        <taxon>Micrococcales</taxon>
        <taxon>Dermabacteraceae</taxon>
        <taxon>Brachybacterium</taxon>
    </lineage>
</organism>
<evidence type="ECO:0000256" key="4">
    <source>
        <dbReference type="PROSITE-ProRule" id="PRU01248"/>
    </source>
</evidence>
<dbReference type="InterPro" id="IPR002104">
    <property type="entry name" value="Integrase_catalytic"/>
</dbReference>
<dbReference type="PROSITE" id="PS51898">
    <property type="entry name" value="TYR_RECOMBINASE"/>
    <property type="match status" value="1"/>
</dbReference>
<feature type="domain" description="Tyr recombinase" evidence="6">
    <location>
        <begin position="179"/>
        <end position="366"/>
    </location>
</feature>
<dbReference type="AlphaFoldDB" id="A0A3R8QMM3"/>
<dbReference type="InterPro" id="IPR010998">
    <property type="entry name" value="Integrase_recombinase_N"/>
</dbReference>
<evidence type="ECO:0008006" key="10">
    <source>
        <dbReference type="Google" id="ProtNLM"/>
    </source>
</evidence>
<dbReference type="EMBL" id="QOCI01000008">
    <property type="protein sequence ID" value="RRR18290.1"/>
    <property type="molecule type" value="Genomic_DNA"/>
</dbReference>
<dbReference type="PANTHER" id="PTHR30349">
    <property type="entry name" value="PHAGE INTEGRASE-RELATED"/>
    <property type="match status" value="1"/>
</dbReference>
<evidence type="ECO:0000259" key="7">
    <source>
        <dbReference type="PROSITE" id="PS51900"/>
    </source>
</evidence>
<dbReference type="Proteomes" id="UP000274327">
    <property type="component" value="Unassembled WGS sequence"/>
</dbReference>
<dbReference type="GO" id="GO:0006310">
    <property type="term" value="P:DNA recombination"/>
    <property type="evidence" value="ECO:0007669"/>
    <property type="project" value="UniProtKB-KW"/>
</dbReference>
<dbReference type="InterPro" id="IPR050090">
    <property type="entry name" value="Tyrosine_recombinase_XerCD"/>
</dbReference>
<accession>A0A3R8QMM3</accession>
<dbReference type="GO" id="GO:0015074">
    <property type="term" value="P:DNA integration"/>
    <property type="evidence" value="ECO:0007669"/>
    <property type="project" value="InterPro"/>
</dbReference>
<dbReference type="CDD" id="cd01189">
    <property type="entry name" value="INT_ICEBs1_C_like"/>
    <property type="match status" value="1"/>
</dbReference>
<dbReference type="PROSITE" id="PS51900">
    <property type="entry name" value="CB"/>
    <property type="match status" value="1"/>
</dbReference>
<dbReference type="GeneID" id="78121573"/>
<dbReference type="Pfam" id="PF00589">
    <property type="entry name" value="Phage_integrase"/>
    <property type="match status" value="1"/>
</dbReference>
<gene>
    <name evidence="8" type="ORF">DS079_11125</name>
</gene>
<feature type="domain" description="Core-binding (CB)" evidence="7">
    <location>
        <begin position="69"/>
        <end position="158"/>
    </location>
</feature>
<evidence type="ECO:0000256" key="1">
    <source>
        <dbReference type="ARBA" id="ARBA00008857"/>
    </source>
</evidence>
<reference evidence="8 9" key="1">
    <citation type="submission" date="2018-07" db="EMBL/GenBank/DDBJ databases">
        <title>Brachybacteriurn paraconglorneratum KCTC 9916.</title>
        <authorList>
            <person name="Li Y."/>
        </authorList>
    </citation>
    <scope>NUCLEOTIDE SEQUENCE [LARGE SCALE GENOMIC DNA]</scope>
    <source>
        <strain evidence="8 9">KCTC 9916</strain>
    </source>
</reference>
<evidence type="ECO:0000256" key="5">
    <source>
        <dbReference type="SAM" id="MobiDB-lite"/>
    </source>
</evidence>
<dbReference type="Gene3D" id="1.10.150.130">
    <property type="match status" value="1"/>
</dbReference>
<evidence type="ECO:0000313" key="8">
    <source>
        <dbReference type="EMBL" id="RRR18290.1"/>
    </source>
</evidence>
<comment type="similarity">
    <text evidence="1">Belongs to the 'phage' integrase family.</text>
</comment>
<dbReference type="InterPro" id="IPR011010">
    <property type="entry name" value="DNA_brk_join_enz"/>
</dbReference>
<keyword evidence="2 4" id="KW-0238">DNA-binding</keyword>
<feature type="region of interest" description="Disordered" evidence="5">
    <location>
        <begin position="363"/>
        <end position="382"/>
    </location>
</feature>
<evidence type="ECO:0000313" key="9">
    <source>
        <dbReference type="Proteomes" id="UP000274327"/>
    </source>
</evidence>
<dbReference type="InterPro" id="IPR013762">
    <property type="entry name" value="Integrase-like_cat_sf"/>
</dbReference>